<gene>
    <name evidence="1" type="ORF">V5799_015406</name>
</gene>
<dbReference type="EMBL" id="JARKHS020005742">
    <property type="protein sequence ID" value="KAK8783254.1"/>
    <property type="molecule type" value="Genomic_DNA"/>
</dbReference>
<reference evidence="1 2" key="1">
    <citation type="journal article" date="2023" name="Arcadia Sci">
        <title>De novo assembly of a long-read Amblyomma americanum tick genome.</title>
        <authorList>
            <person name="Chou S."/>
            <person name="Poskanzer K.E."/>
            <person name="Rollins M."/>
            <person name="Thuy-Boun P.S."/>
        </authorList>
    </citation>
    <scope>NUCLEOTIDE SEQUENCE [LARGE SCALE GENOMIC DNA]</scope>
    <source>
        <strain evidence="1">F_SG_1</strain>
        <tissue evidence="1">Salivary glands</tissue>
    </source>
</reference>
<name>A0AAQ4F7V0_AMBAM</name>
<keyword evidence="2" id="KW-1185">Reference proteome</keyword>
<evidence type="ECO:0000313" key="2">
    <source>
        <dbReference type="Proteomes" id="UP001321473"/>
    </source>
</evidence>
<dbReference type="SUPFAM" id="SSF51197">
    <property type="entry name" value="Clavaminate synthase-like"/>
    <property type="match status" value="1"/>
</dbReference>
<protein>
    <submittedName>
        <fullName evidence="1">Uncharacterized protein</fullName>
    </submittedName>
</protein>
<dbReference type="AlphaFoldDB" id="A0AAQ4F7V0"/>
<evidence type="ECO:0000313" key="1">
    <source>
        <dbReference type="EMBL" id="KAK8783254.1"/>
    </source>
</evidence>
<accession>A0AAQ4F7V0</accession>
<dbReference type="Gene3D" id="2.60.120.650">
    <property type="entry name" value="Cupin"/>
    <property type="match status" value="1"/>
</dbReference>
<organism evidence="1 2">
    <name type="scientific">Amblyomma americanum</name>
    <name type="common">Lone star tick</name>
    <dbReference type="NCBI Taxonomy" id="6943"/>
    <lineage>
        <taxon>Eukaryota</taxon>
        <taxon>Metazoa</taxon>
        <taxon>Ecdysozoa</taxon>
        <taxon>Arthropoda</taxon>
        <taxon>Chelicerata</taxon>
        <taxon>Arachnida</taxon>
        <taxon>Acari</taxon>
        <taxon>Parasitiformes</taxon>
        <taxon>Ixodida</taxon>
        <taxon>Ixodoidea</taxon>
        <taxon>Ixodidae</taxon>
        <taxon>Amblyomminae</taxon>
        <taxon>Amblyomma</taxon>
    </lineage>
</organism>
<sequence length="360" mass="41178">MYKIFFHHWFTSERVRRIRQRCSGGRHPGSSGVRFGVHSKLVRKSTFRGNRSLSRFLSKTRTKLTPSLRHVTQRKPSVTGRKAAADKIVPTGEILPRSFHITMQLQKKSLKKTTSATPKKLPDYEERFAELYDKALALGLSPKELCALTGVKRLQSVGTTTCRLARFFGRLVSLVRHARPFCRYMKFLTALLLLAVIFQCCYFGLHSQKGWVSLFVEREKLETEPCVVDMPARVQNGMMPPLDCKVCQDLRRVSRRSSLSHLDFESKHAYSGVPVVVTDGASNWTALQSFSLNFFKDLYQDAALRMSRSACQFFPYKTEFKSLEEVLNMTAERSKLPWYIGCDNGAKNHFIFLSALTENL</sequence>
<dbReference type="Proteomes" id="UP001321473">
    <property type="component" value="Unassembled WGS sequence"/>
</dbReference>
<proteinExistence type="predicted"/>
<comment type="caution">
    <text evidence="1">The sequence shown here is derived from an EMBL/GenBank/DDBJ whole genome shotgun (WGS) entry which is preliminary data.</text>
</comment>